<feature type="transmembrane region" description="Helical" evidence="14">
    <location>
        <begin position="302"/>
        <end position="322"/>
    </location>
</feature>
<evidence type="ECO:0000313" key="19">
    <source>
        <dbReference type="Proteomes" id="UP001152797"/>
    </source>
</evidence>
<feature type="repeat" description="WD" evidence="12">
    <location>
        <begin position="975"/>
        <end position="1016"/>
    </location>
</feature>
<feature type="transmembrane region" description="Helical" evidence="14">
    <location>
        <begin position="405"/>
        <end position="429"/>
    </location>
</feature>
<protein>
    <submittedName>
        <fullName evidence="18">Chloride channel protein ClC-Kb</fullName>
    </submittedName>
</protein>
<feature type="transmembrane region" description="Helical" evidence="14">
    <location>
        <begin position="441"/>
        <end position="463"/>
    </location>
</feature>
<feature type="domain" description="RRM" evidence="15">
    <location>
        <begin position="1475"/>
        <end position="1561"/>
    </location>
</feature>
<dbReference type="SUPFAM" id="SSF54928">
    <property type="entry name" value="RNA-binding domain, RBD"/>
    <property type="match status" value="2"/>
</dbReference>
<keyword evidence="7 11" id="KW-0694">RNA-binding</keyword>
<dbReference type="GO" id="GO:0005684">
    <property type="term" value="C:U2-type spliceosomal complex"/>
    <property type="evidence" value="ECO:0007669"/>
    <property type="project" value="UniProtKB-ARBA"/>
</dbReference>
<evidence type="ECO:0000256" key="2">
    <source>
        <dbReference type="ARBA" id="ARBA00007747"/>
    </source>
</evidence>
<evidence type="ECO:0000256" key="4">
    <source>
        <dbReference type="ARBA" id="ARBA00022664"/>
    </source>
</evidence>
<dbReference type="EMBL" id="CAMXCT020000780">
    <property type="protein sequence ID" value="CAL1136595.1"/>
    <property type="molecule type" value="Genomic_DNA"/>
</dbReference>
<keyword evidence="5 14" id="KW-0812">Transmembrane</keyword>
<dbReference type="PROSITE" id="PS50082">
    <property type="entry name" value="WD_REPEATS_2"/>
    <property type="match status" value="2"/>
</dbReference>
<name>A0A9P1C165_9DINO</name>
<feature type="transmembrane region" description="Helical" evidence="14">
    <location>
        <begin position="66"/>
        <end position="88"/>
    </location>
</feature>
<evidence type="ECO:0000313" key="16">
    <source>
        <dbReference type="EMBL" id="CAI3983220.1"/>
    </source>
</evidence>
<dbReference type="InterPro" id="IPR012677">
    <property type="entry name" value="Nucleotide-bd_a/b_plait_sf"/>
</dbReference>
<evidence type="ECO:0000256" key="13">
    <source>
        <dbReference type="SAM" id="MobiDB-lite"/>
    </source>
</evidence>
<dbReference type="Pfam" id="PF00076">
    <property type="entry name" value="RRM_1"/>
    <property type="match status" value="1"/>
</dbReference>
<feature type="region of interest" description="Disordered" evidence="13">
    <location>
        <begin position="1714"/>
        <end position="1776"/>
    </location>
</feature>
<feature type="transmembrane region" description="Helical" evidence="14">
    <location>
        <begin position="543"/>
        <end position="568"/>
    </location>
</feature>
<gene>
    <name evidence="16" type="ORF">C1SCF055_LOCUS10849</name>
</gene>
<dbReference type="SUPFAM" id="SSF81340">
    <property type="entry name" value="Clc chloride channel"/>
    <property type="match status" value="1"/>
</dbReference>
<evidence type="ECO:0000256" key="10">
    <source>
        <dbReference type="ARBA" id="ARBA00023187"/>
    </source>
</evidence>
<evidence type="ECO:0000256" key="1">
    <source>
        <dbReference type="ARBA" id="ARBA00004141"/>
    </source>
</evidence>
<evidence type="ECO:0000259" key="15">
    <source>
        <dbReference type="PROSITE" id="PS50102"/>
    </source>
</evidence>
<dbReference type="InterPro" id="IPR035979">
    <property type="entry name" value="RBD_domain_sf"/>
</dbReference>
<comment type="caution">
    <text evidence="16">The sequence shown here is derived from an EMBL/GenBank/DDBJ whole genome shotgun (WGS) entry which is preliminary data.</text>
</comment>
<dbReference type="GO" id="GO:0016020">
    <property type="term" value="C:membrane"/>
    <property type="evidence" value="ECO:0007669"/>
    <property type="project" value="UniProtKB-SubCell"/>
</dbReference>
<dbReference type="GO" id="GO:0080008">
    <property type="term" value="C:Cul4-RING E3 ubiquitin ligase complex"/>
    <property type="evidence" value="ECO:0007669"/>
    <property type="project" value="TreeGrafter"/>
</dbReference>
<keyword evidence="6" id="KW-0677">Repeat</keyword>
<dbReference type="SMART" id="SM00361">
    <property type="entry name" value="RRM_1"/>
    <property type="match status" value="1"/>
</dbReference>
<keyword evidence="3 12" id="KW-0853">WD repeat</keyword>
<keyword evidence="10" id="KW-0508">mRNA splicing</keyword>
<keyword evidence="4" id="KW-0507">mRNA processing</keyword>
<dbReference type="Gene3D" id="1.10.3080.10">
    <property type="entry name" value="Clc chloride channel"/>
    <property type="match status" value="1"/>
</dbReference>
<accession>A0A9P1C165</accession>
<comment type="similarity">
    <text evidence="2">Belongs to the HTATSF1 family.</text>
</comment>
<dbReference type="InterPro" id="IPR015943">
    <property type="entry name" value="WD40/YVTN_repeat-like_dom_sf"/>
</dbReference>
<dbReference type="InterPro" id="IPR003954">
    <property type="entry name" value="RRM_euk-type"/>
</dbReference>
<keyword evidence="19" id="KW-1185">Reference proteome</keyword>
<evidence type="ECO:0000256" key="6">
    <source>
        <dbReference type="ARBA" id="ARBA00022737"/>
    </source>
</evidence>
<evidence type="ECO:0000256" key="3">
    <source>
        <dbReference type="ARBA" id="ARBA00022574"/>
    </source>
</evidence>
<evidence type="ECO:0000313" key="17">
    <source>
        <dbReference type="EMBL" id="CAL1136595.1"/>
    </source>
</evidence>
<dbReference type="InterPro" id="IPR001807">
    <property type="entry name" value="ClC"/>
</dbReference>
<dbReference type="CDD" id="cd12281">
    <property type="entry name" value="RRM1_TatSF1_like"/>
    <property type="match status" value="1"/>
</dbReference>
<dbReference type="GO" id="GO:0000398">
    <property type="term" value="P:mRNA splicing, via spliceosome"/>
    <property type="evidence" value="ECO:0007669"/>
    <property type="project" value="InterPro"/>
</dbReference>
<dbReference type="PANTHER" id="PTHR15574">
    <property type="entry name" value="WD REPEAT DOMAIN-CONTAINING FAMILY"/>
    <property type="match status" value="1"/>
</dbReference>
<feature type="transmembrane region" description="Helical" evidence="14">
    <location>
        <begin position="94"/>
        <end position="115"/>
    </location>
</feature>
<dbReference type="OrthoDB" id="10258585at2759"/>
<sequence>MVDSVDLQRPLATQESIDAGSITSTWEFSHWHRSLRRMTFDFLHPGEELLRYYSWRFCRLAKLHSWLIPVLLLVNALQALAVLVALHLQVADELWKFRLLVAALTALIFSVEFLLRLWTCVEDHPALALQATLTRLRFLMKPSNSLDILTSGFLWAVVVVIFKRKEVTYPEAFFRLALIFSMASGGVMPRGSGSKNSTASLHPEKILEYDFGADRWKTNVSFRSGGKKRRRSVFENLPQEDAFGFDPKSGRKFRLLLLISASLSSVASFAVDRGSGLLQETTQETLQLVQDLSGYGTSSKFLNFWVIFICNGAFLWSAYGLVRFSPEAAGSGLPEVKCILSGIELGNFLKPRVLVAKSFGLMLVLGAAMPVGKEGPFVHIASCISAMLLESERCFASVSLDRQEVLLAAVAVGVGATFSAPVGGVLFALELMMPRLYDTSSYSACFFASTFGTFVFMCLNMFFSGSGQLKPLFNSDITAEHSPTLGAEILFIFLSLITGALSGALASTFVLCHRRAVGAMNALRGLAPLCGEKKAGQSVPRDLAIFLAAGGIAALLKVGAGSKLLTLGTGPFLSSIFATEAHLQHPELSSLSGLLLLFLAKTSFTVMALSMPVPAGVVAPSLMLGGIFGRLVAALLPLWCIDFLAPDGDFGQYIARLAIVGATCFCGAVCRVNSVVVTVFELIAVPRLILPLTLATIVSNYCANSVGPSIFDSILLMKKIPAMPTLRASARALQPVKKVLDHTMLSLCLPRTAQGNDFQRLKFIKQSREAENRSVPRMVPIVEEVTHNEQQRLVLLGAVNWEDVDALQVAGGNDVLVAAVKLGKILQEPLRISPNISLKKAYIESQSVTRQGPMMVVEDGFLVGILPHDDLVRSGAKAAEHQLRLGRTDPISVELKSRGDRLIAFAVGLGMHRGSRLNRIWRDMKDVSASVERELIGVNCLAWSRDGSLLASGSDDTCLCIWSYNLRMQLKLCLRTGHAANIFGVAFLANEPLVCTCSVDGTVRLMDIAAERCASVWRAHTRGANKVVTTFEEPNLVTSCGGDGKVRQHDRRVRRPDLLLDWDLRWDGARLGVAGAEINSMTSCSLRPELLALAGDDPFLWLYDRRMLAGCEPLAIFRPDGLPLAPSASVTGVALSPDGRRLLGSWQRQDVYQFSSDQGQSRPSLTSLMGQKPGRRHGWTPETLETPEEGSDAKFVGHSNIRTIKEVAYLGPEAALVASGSDCGHLFVWDARTAQLLLVRRGDHYVVNAIATHPRDLCLATSGIDTTVKIWMPSRSEEAMPLDLANFPWVKEILRANKTRHTMAATDVHFMENVFGDFEFPNFDEDDLISSEDMNRSRLSSCFKASRYDTVDEDWKASDIYEASAPTVTVDGEGMTPEEQDAAMQELFEEANRGGPLGAGPTMDPRRQVASDLAVERAHGEVAAQVAKAKAAKAAKAVEGQDADKEAKRQKRREYRERKKLKQQAGLFIKAKENPNVYVSGLPPDTTAQELDPLFKRAGVLKLDMETCASKIRVYTGADGRCKGDALVTFANAASVELAVKFLHEYEIRPGCRICVQQADFEETEKKDAKLSKDELKELAAARKPEDQRAKYLAAKNTLKEAVSWSGEMDDGTGRRIVLLRHMFSPEQAEKGGPSFYEELIEEVKEECEKIGQVMRVTPIERHVQGIVCIKFKLSSEAEECIRVMDGRLFDGRYLEASFYDGKTDLKAFGVVQDPPRKPSEEAPPSAPPPRASAEAPAAENKTTAEATAGEVDEEPDAPEPIVLEEPNPTDPTAPEIQQAYDAMFEDQSSDDEDLVVRTE</sequence>
<dbReference type="InterPro" id="IPR014743">
    <property type="entry name" value="Cl-channel_core"/>
</dbReference>
<evidence type="ECO:0000256" key="11">
    <source>
        <dbReference type="PROSITE-ProRule" id="PRU00176"/>
    </source>
</evidence>
<dbReference type="GO" id="GO:0045717">
    <property type="term" value="P:negative regulation of fatty acid biosynthetic process"/>
    <property type="evidence" value="ECO:0007669"/>
    <property type="project" value="TreeGrafter"/>
</dbReference>
<feature type="repeat" description="WD" evidence="12">
    <location>
        <begin position="938"/>
        <end position="963"/>
    </location>
</feature>
<evidence type="ECO:0000256" key="8">
    <source>
        <dbReference type="ARBA" id="ARBA00022989"/>
    </source>
</evidence>
<dbReference type="SUPFAM" id="SSF50978">
    <property type="entry name" value="WD40 repeat-like"/>
    <property type="match status" value="1"/>
</dbReference>
<proteinExistence type="inferred from homology"/>
<dbReference type="Pfam" id="PF00654">
    <property type="entry name" value="Voltage_CLC"/>
    <property type="match status" value="1"/>
</dbReference>
<dbReference type="InterPro" id="IPR045151">
    <property type="entry name" value="DCAF8"/>
</dbReference>
<dbReference type="EMBL" id="CAMXCT030000780">
    <property type="protein sequence ID" value="CAL4770532.1"/>
    <property type="molecule type" value="Genomic_DNA"/>
</dbReference>
<evidence type="ECO:0000256" key="5">
    <source>
        <dbReference type="ARBA" id="ARBA00022692"/>
    </source>
</evidence>
<dbReference type="SMART" id="SM00320">
    <property type="entry name" value="WD40"/>
    <property type="match status" value="6"/>
</dbReference>
<dbReference type="Pfam" id="PF00400">
    <property type="entry name" value="WD40"/>
    <property type="match status" value="3"/>
</dbReference>
<feature type="compositionally biased region" description="Basic residues" evidence="13">
    <location>
        <begin position="1448"/>
        <end position="1459"/>
    </location>
</feature>
<dbReference type="SMART" id="SM00360">
    <property type="entry name" value="RRM"/>
    <property type="match status" value="2"/>
</dbReference>
<evidence type="ECO:0000256" key="12">
    <source>
        <dbReference type="PROSITE-ProRule" id="PRU00221"/>
    </source>
</evidence>
<evidence type="ECO:0000256" key="9">
    <source>
        <dbReference type="ARBA" id="ARBA00023136"/>
    </source>
</evidence>
<dbReference type="EMBL" id="CAMXCT010000780">
    <property type="protein sequence ID" value="CAI3983220.1"/>
    <property type="molecule type" value="Genomic_DNA"/>
</dbReference>
<dbReference type="PANTHER" id="PTHR15574:SF40">
    <property type="entry name" value="WD AND TETRATRICOPEPTIDE REPEATS PROTEIN 1"/>
    <property type="match status" value="1"/>
</dbReference>
<feature type="transmembrane region" description="Helical" evidence="14">
    <location>
        <begin position="145"/>
        <end position="162"/>
    </location>
</feature>
<feature type="transmembrane region" description="Helical" evidence="14">
    <location>
        <begin position="682"/>
        <end position="701"/>
    </location>
</feature>
<dbReference type="InterPro" id="IPR034392">
    <property type="entry name" value="TatSF1-like_RRM1"/>
</dbReference>
<feature type="compositionally biased region" description="Polar residues" evidence="13">
    <location>
        <begin position="1156"/>
        <end position="1169"/>
    </location>
</feature>
<evidence type="ECO:0000256" key="14">
    <source>
        <dbReference type="SAM" id="Phobius"/>
    </source>
</evidence>
<evidence type="ECO:0000313" key="18">
    <source>
        <dbReference type="EMBL" id="CAL4770532.1"/>
    </source>
</evidence>
<comment type="subcellular location">
    <subcellularLocation>
        <location evidence="1">Membrane</location>
        <topology evidence="1">Multi-pass membrane protein</topology>
    </subcellularLocation>
</comment>
<dbReference type="PROSITE" id="PS50102">
    <property type="entry name" value="RRM"/>
    <property type="match status" value="1"/>
</dbReference>
<reference evidence="16" key="1">
    <citation type="submission" date="2022-10" db="EMBL/GenBank/DDBJ databases">
        <authorList>
            <person name="Chen Y."/>
            <person name="Dougan E. K."/>
            <person name="Chan C."/>
            <person name="Rhodes N."/>
            <person name="Thang M."/>
        </authorList>
    </citation>
    <scope>NUCLEOTIDE SEQUENCE</scope>
</reference>
<keyword evidence="8 14" id="KW-1133">Transmembrane helix</keyword>
<dbReference type="Gene3D" id="2.130.10.10">
    <property type="entry name" value="YVTN repeat-like/Quinoprotein amine dehydrogenase"/>
    <property type="match status" value="2"/>
</dbReference>
<dbReference type="InterPro" id="IPR001680">
    <property type="entry name" value="WD40_rpt"/>
</dbReference>
<feature type="compositionally biased region" description="Low complexity" evidence="13">
    <location>
        <begin position="1732"/>
        <end position="1749"/>
    </location>
</feature>
<reference evidence="17" key="2">
    <citation type="submission" date="2024-04" db="EMBL/GenBank/DDBJ databases">
        <authorList>
            <person name="Chen Y."/>
            <person name="Shah S."/>
            <person name="Dougan E. K."/>
            <person name="Thang M."/>
            <person name="Chan C."/>
        </authorList>
    </citation>
    <scope>NUCLEOTIDE SEQUENCE [LARGE SCALE GENOMIC DNA]</scope>
</reference>
<dbReference type="GO" id="GO:0005737">
    <property type="term" value="C:cytoplasm"/>
    <property type="evidence" value="ECO:0007669"/>
    <property type="project" value="TreeGrafter"/>
</dbReference>
<feature type="transmembrane region" description="Helical" evidence="14">
    <location>
        <begin position="588"/>
        <end position="610"/>
    </location>
</feature>
<keyword evidence="9 14" id="KW-0472">Membrane</keyword>
<organism evidence="16">
    <name type="scientific">Cladocopium goreaui</name>
    <dbReference type="NCBI Taxonomy" id="2562237"/>
    <lineage>
        <taxon>Eukaryota</taxon>
        <taxon>Sar</taxon>
        <taxon>Alveolata</taxon>
        <taxon>Dinophyceae</taxon>
        <taxon>Suessiales</taxon>
        <taxon>Symbiodiniaceae</taxon>
        <taxon>Cladocopium</taxon>
    </lineage>
</organism>
<dbReference type="InterPro" id="IPR036322">
    <property type="entry name" value="WD40_repeat_dom_sf"/>
</dbReference>
<feature type="transmembrane region" description="Helical" evidence="14">
    <location>
        <begin position="650"/>
        <end position="670"/>
    </location>
</feature>
<dbReference type="InterPro" id="IPR000504">
    <property type="entry name" value="RRM_dom"/>
</dbReference>
<dbReference type="PRINTS" id="PR00762">
    <property type="entry name" value="CLCHANNEL"/>
</dbReference>
<dbReference type="Proteomes" id="UP001152797">
    <property type="component" value="Unassembled WGS sequence"/>
</dbReference>
<dbReference type="Gene3D" id="3.30.70.330">
    <property type="match status" value="2"/>
</dbReference>
<evidence type="ECO:0000256" key="7">
    <source>
        <dbReference type="ARBA" id="ARBA00022884"/>
    </source>
</evidence>
<dbReference type="GO" id="GO:0003723">
    <property type="term" value="F:RNA binding"/>
    <property type="evidence" value="ECO:0007669"/>
    <property type="project" value="UniProtKB-UniRule"/>
</dbReference>
<feature type="transmembrane region" description="Helical" evidence="14">
    <location>
        <begin position="622"/>
        <end position="644"/>
    </location>
</feature>
<feature type="region of interest" description="Disordered" evidence="13">
    <location>
        <begin position="1156"/>
        <end position="1192"/>
    </location>
</feature>
<feature type="region of interest" description="Disordered" evidence="13">
    <location>
        <begin position="1435"/>
        <end position="1459"/>
    </location>
</feature>
<feature type="transmembrane region" description="Helical" evidence="14">
    <location>
        <begin position="489"/>
        <end position="512"/>
    </location>
</feature>
<dbReference type="FunFam" id="3.30.70.330:FF:000105">
    <property type="entry name" value="HIV Tat-specific factor 1 homolog"/>
    <property type="match status" value="1"/>
</dbReference>
<dbReference type="GO" id="GO:0015108">
    <property type="term" value="F:chloride transmembrane transporter activity"/>
    <property type="evidence" value="ECO:0007669"/>
    <property type="project" value="InterPro"/>
</dbReference>